<evidence type="ECO:0000313" key="3">
    <source>
        <dbReference type="EMBL" id="CAA2934460.1"/>
    </source>
</evidence>
<feature type="region of interest" description="Disordered" evidence="1">
    <location>
        <begin position="55"/>
        <end position="78"/>
    </location>
</feature>
<reference evidence="3 4" key="1">
    <citation type="submission" date="2019-12" db="EMBL/GenBank/DDBJ databases">
        <authorList>
            <person name="Alioto T."/>
            <person name="Alioto T."/>
            <person name="Gomez Garrido J."/>
        </authorList>
    </citation>
    <scope>NUCLEOTIDE SEQUENCE [LARGE SCALE GENOMIC DNA]</scope>
</reference>
<sequence length="78" mass="8457">MTMIAHAIVIEVVVVIVILSMEAGEDLVVKGALSVVNLDTLLENALMKGLKAVGRNKDAGGRGQGDRYNRDRFGLYDR</sequence>
<keyword evidence="2" id="KW-0732">Signal</keyword>
<dbReference type="Proteomes" id="UP000594638">
    <property type="component" value="Unassembled WGS sequence"/>
</dbReference>
<dbReference type="EMBL" id="CACTIH010000015">
    <property type="protein sequence ID" value="CAA2934460.1"/>
    <property type="molecule type" value="Genomic_DNA"/>
</dbReference>
<dbReference type="AlphaFoldDB" id="A0A8S0P877"/>
<feature type="chain" id="PRO_5035729912" evidence="2">
    <location>
        <begin position="24"/>
        <end position="78"/>
    </location>
</feature>
<protein>
    <submittedName>
        <fullName evidence="3">Transcriptional corepressor LEUNIG</fullName>
    </submittedName>
</protein>
<organism evidence="3 4">
    <name type="scientific">Olea europaea subsp. europaea</name>
    <dbReference type="NCBI Taxonomy" id="158383"/>
    <lineage>
        <taxon>Eukaryota</taxon>
        <taxon>Viridiplantae</taxon>
        <taxon>Streptophyta</taxon>
        <taxon>Embryophyta</taxon>
        <taxon>Tracheophyta</taxon>
        <taxon>Spermatophyta</taxon>
        <taxon>Magnoliopsida</taxon>
        <taxon>eudicotyledons</taxon>
        <taxon>Gunneridae</taxon>
        <taxon>Pentapetalae</taxon>
        <taxon>asterids</taxon>
        <taxon>lamiids</taxon>
        <taxon>Lamiales</taxon>
        <taxon>Oleaceae</taxon>
        <taxon>Oleeae</taxon>
        <taxon>Olea</taxon>
    </lineage>
</organism>
<proteinExistence type="predicted"/>
<gene>
    <name evidence="3" type="ORF">OLEA9_A008761</name>
</gene>
<feature type="signal peptide" evidence="2">
    <location>
        <begin position="1"/>
        <end position="23"/>
    </location>
</feature>
<comment type="caution">
    <text evidence="3">The sequence shown here is derived from an EMBL/GenBank/DDBJ whole genome shotgun (WGS) entry which is preliminary data.</text>
</comment>
<keyword evidence="4" id="KW-1185">Reference proteome</keyword>
<name>A0A8S0P877_OLEEU</name>
<evidence type="ECO:0000313" key="4">
    <source>
        <dbReference type="Proteomes" id="UP000594638"/>
    </source>
</evidence>
<evidence type="ECO:0000256" key="2">
    <source>
        <dbReference type="SAM" id="SignalP"/>
    </source>
</evidence>
<evidence type="ECO:0000256" key="1">
    <source>
        <dbReference type="SAM" id="MobiDB-lite"/>
    </source>
</evidence>
<dbReference type="Gramene" id="OE9A008761T1">
    <property type="protein sequence ID" value="OE9A008761C1"/>
    <property type="gene ID" value="OE9A008761"/>
</dbReference>
<accession>A0A8S0P877</accession>